<feature type="domain" description="DUF4342" evidence="1">
    <location>
        <begin position="49"/>
        <end position="128"/>
    </location>
</feature>
<evidence type="ECO:0000313" key="3">
    <source>
        <dbReference type="Proteomes" id="UP000481872"/>
    </source>
</evidence>
<organism evidence="2 3">
    <name type="scientific">Clostridium senegalense</name>
    <dbReference type="NCBI Taxonomy" id="1465809"/>
    <lineage>
        <taxon>Bacteria</taxon>
        <taxon>Bacillati</taxon>
        <taxon>Bacillota</taxon>
        <taxon>Clostridia</taxon>
        <taxon>Eubacteriales</taxon>
        <taxon>Clostridiaceae</taxon>
        <taxon>Clostridium</taxon>
    </lineage>
</organism>
<accession>A0A6M0GXV0</accession>
<dbReference type="Proteomes" id="UP000481872">
    <property type="component" value="Unassembled WGS sequence"/>
</dbReference>
<name>A0A6M0GXV0_9CLOT</name>
<dbReference type="SUPFAM" id="SSF46934">
    <property type="entry name" value="UBA-like"/>
    <property type="match status" value="1"/>
</dbReference>
<dbReference type="AlphaFoldDB" id="A0A6M0GXV0"/>
<comment type="caution">
    <text evidence="2">The sequence shown here is derived from an EMBL/GenBank/DDBJ whole genome shotgun (WGS) entry which is preliminary data.</text>
</comment>
<dbReference type="Gene3D" id="1.10.8.10">
    <property type="entry name" value="DNA helicase RuvA subunit, C-terminal domain"/>
    <property type="match status" value="1"/>
</dbReference>
<dbReference type="InterPro" id="IPR009060">
    <property type="entry name" value="UBA-like_sf"/>
</dbReference>
<protein>
    <submittedName>
        <fullName evidence="2">DUF4342 domain-containing protein</fullName>
    </submittedName>
</protein>
<sequence length="190" mass="21424">MSEITLEKIDILRNRFNISYSEAKKVLEKCDGDLVEALVYLEESQSDKKKKELFDKDEIVNYIKRLIEKGNVIRIRVKKDDEVIVDVPLNGVIVTGAISALYPKFLVLLTATLTATAVVTKVTIEVTKEDGTVEVINKYIENGKKVVKSTTSDVMEKMSDVTSTIKLKLNSLSDKEDNLKENSFSYKVNL</sequence>
<dbReference type="RefSeq" id="WP_061994968.1">
    <property type="nucleotide sequence ID" value="NZ_JAAGPU010000001.1"/>
</dbReference>
<keyword evidence="3" id="KW-1185">Reference proteome</keyword>
<dbReference type="Pfam" id="PF14242">
    <property type="entry name" value="DUF4342"/>
    <property type="match status" value="1"/>
</dbReference>
<reference evidence="2 3" key="1">
    <citation type="submission" date="2020-02" db="EMBL/GenBank/DDBJ databases">
        <title>Genome assembly of a novel Clostridium senegalense strain.</title>
        <authorList>
            <person name="Gupta T.B."/>
            <person name="Jauregui R."/>
            <person name="Maclean P."/>
            <person name="Nawarathana A."/>
            <person name="Brightwell G."/>
        </authorList>
    </citation>
    <scope>NUCLEOTIDE SEQUENCE [LARGE SCALE GENOMIC DNA]</scope>
    <source>
        <strain evidence="2 3">AGRFS4</strain>
    </source>
</reference>
<dbReference type="CDD" id="cd14360">
    <property type="entry name" value="UBA_NAC_like_bac"/>
    <property type="match status" value="1"/>
</dbReference>
<dbReference type="EMBL" id="JAAGPU010000001">
    <property type="protein sequence ID" value="NEU03426.1"/>
    <property type="molecule type" value="Genomic_DNA"/>
</dbReference>
<evidence type="ECO:0000259" key="1">
    <source>
        <dbReference type="Pfam" id="PF14242"/>
    </source>
</evidence>
<gene>
    <name evidence="2" type="ORF">G3M99_00885</name>
</gene>
<evidence type="ECO:0000313" key="2">
    <source>
        <dbReference type="EMBL" id="NEU03426.1"/>
    </source>
</evidence>
<proteinExistence type="predicted"/>
<dbReference type="InterPro" id="IPR025642">
    <property type="entry name" value="DUF4342"/>
</dbReference>